<dbReference type="InterPro" id="IPR048502">
    <property type="entry name" value="NamZ_N"/>
</dbReference>
<evidence type="ECO:0000259" key="1">
    <source>
        <dbReference type="Pfam" id="PF07075"/>
    </source>
</evidence>
<dbReference type="STRING" id="1817813.A2008_11355"/>
<dbReference type="EMBL" id="MGFH01000248">
    <property type="protein sequence ID" value="OGM00866.1"/>
    <property type="molecule type" value="Genomic_DNA"/>
</dbReference>
<reference evidence="3 4" key="1">
    <citation type="journal article" date="2016" name="Nat. Commun.">
        <title>Thousands of microbial genomes shed light on interconnected biogeochemical processes in an aquifer system.</title>
        <authorList>
            <person name="Anantharaman K."/>
            <person name="Brown C.T."/>
            <person name="Hug L.A."/>
            <person name="Sharon I."/>
            <person name="Castelle C.J."/>
            <person name="Probst A.J."/>
            <person name="Thomas B.C."/>
            <person name="Singh A."/>
            <person name="Wilkins M.J."/>
            <person name="Karaoz U."/>
            <person name="Brodie E.L."/>
            <person name="Williams K.H."/>
            <person name="Hubbard S.S."/>
            <person name="Banfield J.F."/>
        </authorList>
    </citation>
    <scope>NUCLEOTIDE SEQUENCE [LARGE SCALE GENOMIC DNA]</scope>
</reference>
<dbReference type="Pfam" id="PF20732">
    <property type="entry name" value="NamZ_C"/>
    <property type="match status" value="1"/>
</dbReference>
<evidence type="ECO:0000259" key="2">
    <source>
        <dbReference type="Pfam" id="PF20732"/>
    </source>
</evidence>
<dbReference type="AlphaFoldDB" id="A0A1F7WDG2"/>
<comment type="caution">
    <text evidence="3">The sequence shown here is derived from an EMBL/GenBank/DDBJ whole genome shotgun (WGS) entry which is preliminary data.</text>
</comment>
<evidence type="ECO:0000313" key="4">
    <source>
        <dbReference type="Proteomes" id="UP000178735"/>
    </source>
</evidence>
<dbReference type="Pfam" id="PF07075">
    <property type="entry name" value="NamZ_N"/>
    <property type="match status" value="1"/>
</dbReference>
<evidence type="ECO:0000313" key="3">
    <source>
        <dbReference type="EMBL" id="OGM00866.1"/>
    </source>
</evidence>
<protein>
    <recommendedName>
        <fullName evidence="5">DUF1343 domain-containing protein</fullName>
    </recommendedName>
</protein>
<dbReference type="Proteomes" id="UP000178735">
    <property type="component" value="Unassembled WGS sequence"/>
</dbReference>
<dbReference type="PANTHER" id="PTHR42915">
    <property type="entry name" value="HYPOTHETICAL 460 KDA PROTEIN IN FEUA-SIGW INTERGENIC REGION [PRECURSOR]"/>
    <property type="match status" value="1"/>
</dbReference>
<organism evidence="3 4">
    <name type="scientific">Candidatus Wallbacteria bacterium GWC2_49_35</name>
    <dbReference type="NCBI Taxonomy" id="1817813"/>
    <lineage>
        <taxon>Bacteria</taxon>
        <taxon>Candidatus Walliibacteriota</taxon>
    </lineage>
</organism>
<dbReference type="Gene3D" id="3.90.1150.140">
    <property type="match status" value="1"/>
</dbReference>
<dbReference type="Gene3D" id="3.40.50.12170">
    <property type="entry name" value="Uncharacterised protein PF07075, DUF1343"/>
    <property type="match status" value="1"/>
</dbReference>
<sequence length="399" mass="43553">MILNGIDRLIEAPEAYSRFKKIGLVSNSKAVTAGFRINLRSLAEAGFDVRFIFSPEHGYFANIRDGDYISDAEHPELKTPILSLFTEGHSRNSIVEALEGGGADAIVFDIQDAGVRFYTYIHALGLALSAAETLGMPILVLDRVNPAGASILEGGLPRPGYISELCPFAIPVRYGLTIGELANYLAGAVYKNADLTVVRLSEQYSRNMIFDGTGLKWNAPSPAMVSPDTALFYPGTCLFEGTNLSEGRGTEAPFQTIGAPLLNAERTAESFISNLKELGIEEFNFISVGATSFTPDSSKYENTLCEGLRLGFADGGPRGFRALLFGVLLLKTIYDRHRDDLKFLFSEKSRKFFIDRLCGGPELRETVIGGGIGDVYKLYLKWAEESQAFSLTAQGAKLY</sequence>
<accession>A0A1F7WDG2</accession>
<evidence type="ECO:0008006" key="5">
    <source>
        <dbReference type="Google" id="ProtNLM"/>
    </source>
</evidence>
<dbReference type="InterPro" id="IPR008302">
    <property type="entry name" value="NamZ"/>
</dbReference>
<dbReference type="InterPro" id="IPR048503">
    <property type="entry name" value="NamZ_C"/>
</dbReference>
<dbReference type="PANTHER" id="PTHR42915:SF1">
    <property type="entry name" value="PEPTIDOGLYCAN BETA-N-ACETYLMURAMIDASE NAMZ"/>
    <property type="match status" value="1"/>
</dbReference>
<name>A0A1F7WDG2_9BACT</name>
<dbReference type="GO" id="GO:0033922">
    <property type="term" value="F:peptidoglycan beta-N-acetylmuramidase activity"/>
    <property type="evidence" value="ECO:0007669"/>
    <property type="project" value="InterPro"/>
</dbReference>
<proteinExistence type="predicted"/>
<gene>
    <name evidence="3" type="ORF">A2008_11355</name>
</gene>
<feature type="domain" description="Peptidoglycan beta-N-acetylmuramidase NamZ N-terminal" evidence="1">
    <location>
        <begin position="22"/>
        <end position="226"/>
    </location>
</feature>
<dbReference type="PIRSF" id="PIRSF016719">
    <property type="entry name" value="UCP016719"/>
    <property type="match status" value="1"/>
</dbReference>
<feature type="domain" description="Peptidoglycan beta-N-acetylmuramidase NamZ C-terminal" evidence="2">
    <location>
        <begin position="231"/>
        <end position="399"/>
    </location>
</feature>